<dbReference type="InterPro" id="IPR002078">
    <property type="entry name" value="Sigma_54_int"/>
</dbReference>
<keyword evidence="2" id="KW-0067">ATP-binding</keyword>
<dbReference type="PROSITE" id="PS00675">
    <property type="entry name" value="SIGMA54_INTERACT_1"/>
    <property type="match status" value="1"/>
</dbReference>
<dbReference type="InterPro" id="IPR003018">
    <property type="entry name" value="GAF"/>
</dbReference>
<dbReference type="InterPro" id="IPR003593">
    <property type="entry name" value="AAA+_ATPase"/>
</dbReference>
<dbReference type="PANTHER" id="PTHR32071:SF117">
    <property type="entry name" value="PTS-DEPENDENT DIHYDROXYACETONE KINASE OPERON REGULATORY PROTEIN-RELATED"/>
    <property type="match status" value="1"/>
</dbReference>
<feature type="region of interest" description="Disordered" evidence="7">
    <location>
        <begin position="530"/>
        <end position="549"/>
    </location>
</feature>
<dbReference type="PROSITE" id="PS50045">
    <property type="entry name" value="SIGMA54_INTERACT_4"/>
    <property type="match status" value="1"/>
</dbReference>
<reference evidence="10" key="1">
    <citation type="journal article" date="2020" name="Microbiol. Resour. Announc.">
        <title>Draft Genome Sequences of Thiorhodococcus mannitoliphagus and Thiorhodococcus minor, Purple Sulfur Photosynthetic Bacteria in the Gammaproteobacterial Family Chromatiaceae.</title>
        <authorList>
            <person name="Aviles F.A."/>
            <person name="Meyer T.E."/>
            <person name="Kyndt J.A."/>
        </authorList>
    </citation>
    <scope>NUCLEOTIDE SEQUENCE [LARGE SCALE GENOMIC DNA]</scope>
    <source>
        <strain evidence="10">DSM 18266</strain>
    </source>
</reference>
<keyword evidence="3" id="KW-0805">Transcription regulation</keyword>
<dbReference type="SUPFAM" id="SSF46689">
    <property type="entry name" value="Homeodomain-like"/>
    <property type="match status" value="1"/>
</dbReference>
<dbReference type="Pfam" id="PF02954">
    <property type="entry name" value="HTH_8"/>
    <property type="match status" value="1"/>
</dbReference>
<dbReference type="EMBL" id="JAAIJR010000084">
    <property type="protein sequence ID" value="NEX22132.1"/>
    <property type="molecule type" value="Genomic_DNA"/>
</dbReference>
<feature type="domain" description="Sigma-54 factor interaction" evidence="8">
    <location>
        <begin position="223"/>
        <end position="452"/>
    </location>
</feature>
<dbReference type="RefSeq" id="WP_164655230.1">
    <property type="nucleotide sequence ID" value="NZ_JAAIJR010000084.1"/>
</dbReference>
<dbReference type="Pfam" id="PF01590">
    <property type="entry name" value="GAF"/>
    <property type="match status" value="1"/>
</dbReference>
<dbReference type="Proteomes" id="UP000471640">
    <property type="component" value="Unassembled WGS sequence"/>
</dbReference>
<comment type="caution">
    <text evidence="9">The sequence shown here is derived from an EMBL/GenBank/DDBJ whole genome shotgun (WGS) entry which is preliminary data.</text>
</comment>
<dbReference type="PROSITE" id="PS00676">
    <property type="entry name" value="SIGMA54_INTERACT_2"/>
    <property type="match status" value="1"/>
</dbReference>
<dbReference type="Gene3D" id="3.40.50.300">
    <property type="entry name" value="P-loop containing nucleotide triphosphate hydrolases"/>
    <property type="match status" value="1"/>
</dbReference>
<dbReference type="InterPro" id="IPR025943">
    <property type="entry name" value="Sigma_54_int_dom_ATP-bd_2"/>
</dbReference>
<evidence type="ECO:0000256" key="4">
    <source>
        <dbReference type="ARBA" id="ARBA00023125"/>
    </source>
</evidence>
<dbReference type="GO" id="GO:0043565">
    <property type="term" value="F:sequence-specific DNA binding"/>
    <property type="evidence" value="ECO:0007669"/>
    <property type="project" value="InterPro"/>
</dbReference>
<evidence type="ECO:0000256" key="6">
    <source>
        <dbReference type="ARBA" id="ARBA00023163"/>
    </source>
</evidence>
<dbReference type="PANTHER" id="PTHR32071">
    <property type="entry name" value="TRANSCRIPTIONAL REGULATORY PROTEIN"/>
    <property type="match status" value="1"/>
</dbReference>
<dbReference type="Gene3D" id="3.30.450.40">
    <property type="match status" value="1"/>
</dbReference>
<dbReference type="GO" id="GO:0005524">
    <property type="term" value="F:ATP binding"/>
    <property type="evidence" value="ECO:0007669"/>
    <property type="project" value="UniProtKB-KW"/>
</dbReference>
<dbReference type="SUPFAM" id="SSF52540">
    <property type="entry name" value="P-loop containing nucleoside triphosphate hydrolases"/>
    <property type="match status" value="1"/>
</dbReference>
<dbReference type="SUPFAM" id="SSF55781">
    <property type="entry name" value="GAF domain-like"/>
    <property type="match status" value="1"/>
</dbReference>
<sequence>MPSSQEVVDLESSQNADDSHFEDLLTHLALSFVNVEPLDLDELLIASLRRSVRFLGVDRSTLGRYDMLPGQLVTTHSWALPGIEPVPSPVAESHFPFMAAQIRAGHALVWDRVAELPAEAATDRDAFRQLGLRSIAVFPLTAGHEVLGWLSFSTVRQDHLWSRDQVRRLRLLAGVFANALLRQRKDLELNAAMAENLALRRRVEAENAVWREQVLHCHDFDDLVGGSQALRRVLKQVEQVAPTDSTVLILGETGTGKELIATAIHQRSRRAERPLIRVNCAALPATLIESELFGHEKGAFTGAISRKVGRFEVADGGTLVLDEIGELPMELQPKLLRVLQSGEFERLGSTTTRRTDARVIASTNRDLLVMAREGGFRPDLFYRLGVFPITVPPLRERKEDIALLTAYFVDRLRAKLGRQITRIPDEAIAVLMQYDWPGNVRELENIVERSMILSPGQSLLVDGLPTLAKRPSMLGCADDAADDWRTLSEVERDHILSVCERCGWRINGAGNAAERLGINPNTLRSRMNKLGVSRPAGSASRLGTAKAGA</sequence>
<dbReference type="Gene3D" id="1.10.8.60">
    <property type="match status" value="1"/>
</dbReference>
<dbReference type="FunFam" id="3.40.50.300:FF:000006">
    <property type="entry name" value="DNA-binding transcriptional regulator NtrC"/>
    <property type="match status" value="1"/>
</dbReference>
<name>A0A6P1E0Y3_9GAMM</name>
<dbReference type="GO" id="GO:0006355">
    <property type="term" value="P:regulation of DNA-templated transcription"/>
    <property type="evidence" value="ECO:0007669"/>
    <property type="project" value="InterPro"/>
</dbReference>
<keyword evidence="6" id="KW-0804">Transcription</keyword>
<keyword evidence="1" id="KW-0547">Nucleotide-binding</keyword>
<evidence type="ECO:0000256" key="2">
    <source>
        <dbReference type="ARBA" id="ARBA00022840"/>
    </source>
</evidence>
<dbReference type="PROSITE" id="PS00688">
    <property type="entry name" value="SIGMA54_INTERACT_3"/>
    <property type="match status" value="1"/>
</dbReference>
<dbReference type="Gene3D" id="1.10.10.60">
    <property type="entry name" value="Homeodomain-like"/>
    <property type="match status" value="1"/>
</dbReference>
<dbReference type="InterPro" id="IPR027417">
    <property type="entry name" value="P-loop_NTPase"/>
</dbReference>
<reference evidence="9 10" key="2">
    <citation type="submission" date="2020-02" db="EMBL/GenBank/DDBJ databases">
        <title>Genome sequences of Thiorhodococcus mannitoliphagus and Thiorhodococcus minor, purple sulfur photosynthetic bacteria in the gammaproteobacterial family, Chromatiaceae.</title>
        <authorList>
            <person name="Aviles F.A."/>
            <person name="Meyer T.E."/>
            <person name="Kyndt J.A."/>
        </authorList>
    </citation>
    <scope>NUCLEOTIDE SEQUENCE [LARGE SCALE GENOMIC DNA]</scope>
    <source>
        <strain evidence="9 10">DSM 18266</strain>
    </source>
</reference>
<keyword evidence="10" id="KW-1185">Reference proteome</keyword>
<evidence type="ECO:0000259" key="8">
    <source>
        <dbReference type="PROSITE" id="PS50045"/>
    </source>
</evidence>
<dbReference type="CDD" id="cd00009">
    <property type="entry name" value="AAA"/>
    <property type="match status" value="1"/>
</dbReference>
<proteinExistence type="predicted"/>
<dbReference type="InterPro" id="IPR009057">
    <property type="entry name" value="Homeodomain-like_sf"/>
</dbReference>
<evidence type="ECO:0000256" key="7">
    <source>
        <dbReference type="SAM" id="MobiDB-lite"/>
    </source>
</evidence>
<dbReference type="SMART" id="SM00382">
    <property type="entry name" value="AAA"/>
    <property type="match status" value="1"/>
</dbReference>
<evidence type="ECO:0000256" key="1">
    <source>
        <dbReference type="ARBA" id="ARBA00022741"/>
    </source>
</evidence>
<dbReference type="InterPro" id="IPR002197">
    <property type="entry name" value="HTH_Fis"/>
</dbReference>
<keyword evidence="4" id="KW-0238">DNA-binding</keyword>
<dbReference type="SMART" id="SM00065">
    <property type="entry name" value="GAF"/>
    <property type="match status" value="1"/>
</dbReference>
<evidence type="ECO:0000313" key="9">
    <source>
        <dbReference type="EMBL" id="NEX22132.1"/>
    </source>
</evidence>
<keyword evidence="5" id="KW-0010">Activator</keyword>
<dbReference type="InterPro" id="IPR029016">
    <property type="entry name" value="GAF-like_dom_sf"/>
</dbReference>
<dbReference type="InterPro" id="IPR058031">
    <property type="entry name" value="AAA_lid_NorR"/>
</dbReference>
<dbReference type="Pfam" id="PF25601">
    <property type="entry name" value="AAA_lid_14"/>
    <property type="match status" value="1"/>
</dbReference>
<evidence type="ECO:0000313" key="10">
    <source>
        <dbReference type="Proteomes" id="UP000471640"/>
    </source>
</evidence>
<dbReference type="Pfam" id="PF00158">
    <property type="entry name" value="Sigma54_activat"/>
    <property type="match status" value="1"/>
</dbReference>
<accession>A0A6P1E0Y3</accession>
<dbReference type="InterPro" id="IPR025944">
    <property type="entry name" value="Sigma_54_int_dom_CS"/>
</dbReference>
<protein>
    <submittedName>
        <fullName evidence="9">GAF domain-containing protein</fullName>
    </submittedName>
</protein>
<evidence type="ECO:0000256" key="5">
    <source>
        <dbReference type="ARBA" id="ARBA00023159"/>
    </source>
</evidence>
<dbReference type="AlphaFoldDB" id="A0A6P1E0Y3"/>
<gene>
    <name evidence="9" type="ORF">G3480_17775</name>
</gene>
<dbReference type="InterPro" id="IPR025662">
    <property type="entry name" value="Sigma_54_int_dom_ATP-bd_1"/>
</dbReference>
<organism evidence="9 10">
    <name type="scientific">Thiorhodococcus mannitoliphagus</name>
    <dbReference type="NCBI Taxonomy" id="329406"/>
    <lineage>
        <taxon>Bacteria</taxon>
        <taxon>Pseudomonadati</taxon>
        <taxon>Pseudomonadota</taxon>
        <taxon>Gammaproteobacteria</taxon>
        <taxon>Chromatiales</taxon>
        <taxon>Chromatiaceae</taxon>
        <taxon>Thiorhodococcus</taxon>
    </lineage>
</organism>
<evidence type="ECO:0000256" key="3">
    <source>
        <dbReference type="ARBA" id="ARBA00023015"/>
    </source>
</evidence>